<proteinExistence type="inferred from homology"/>
<dbReference type="Pfam" id="PF17136">
    <property type="entry name" value="ribosomal_L24"/>
    <property type="match status" value="1"/>
</dbReference>
<keyword evidence="9" id="KW-1185">Reference proteome</keyword>
<dbReference type="NCBIfam" id="TIGR01079">
    <property type="entry name" value="rplX_bact"/>
    <property type="match status" value="1"/>
</dbReference>
<feature type="domain" description="KOW" evidence="7">
    <location>
        <begin position="3"/>
        <end position="30"/>
    </location>
</feature>
<dbReference type="HOGENOM" id="CLU_093315_2_0_0"/>
<dbReference type="SMART" id="SM00739">
    <property type="entry name" value="KOW"/>
    <property type="match status" value="1"/>
</dbReference>
<keyword evidence="2 5" id="KW-0689">Ribosomal protein</keyword>
<keyword evidence="3 5" id="KW-0687">Ribonucleoprotein</keyword>
<dbReference type="Proteomes" id="UP000002209">
    <property type="component" value="Chromosome"/>
</dbReference>
<comment type="function">
    <text evidence="5">One of two assembly initiator proteins, it binds directly to the 5'-end of the 23S rRNA, where it nucleates assembly of the 50S subunit.</text>
</comment>
<dbReference type="Pfam" id="PF00467">
    <property type="entry name" value="KOW"/>
    <property type="match status" value="1"/>
</dbReference>
<sequence length="107" mass="11929">MIHVTKGDTIRVMRGDDKGKEGKVLQVYPKTGRIKVEGINIVKKHRKARNAEEQSGIIEMPAPFHASNVMLLDSKTGKPTRTKVRIDKDGTKERIGVKSGEVIPRAR</sequence>
<gene>
    <name evidence="5 8" type="primary">rplX</name>
    <name evidence="8" type="ordered locus">GAU_0884</name>
</gene>
<organism evidence="8 9">
    <name type="scientific">Gemmatimonas aurantiaca (strain DSM 14586 / JCM 11422 / NBRC 100505 / T-27)</name>
    <dbReference type="NCBI Taxonomy" id="379066"/>
    <lineage>
        <taxon>Bacteria</taxon>
        <taxon>Pseudomonadati</taxon>
        <taxon>Gemmatimonadota</taxon>
        <taxon>Gemmatimonadia</taxon>
        <taxon>Gemmatimonadales</taxon>
        <taxon>Gemmatimonadaceae</taxon>
        <taxon>Gemmatimonas</taxon>
    </lineage>
</organism>
<keyword evidence="5" id="KW-0694">RNA-binding</keyword>
<dbReference type="InterPro" id="IPR005825">
    <property type="entry name" value="Ribosomal_uL24_CS"/>
</dbReference>
<dbReference type="GO" id="GO:0019843">
    <property type="term" value="F:rRNA binding"/>
    <property type="evidence" value="ECO:0007669"/>
    <property type="project" value="UniProtKB-UniRule"/>
</dbReference>
<dbReference type="eggNOG" id="COG0198">
    <property type="taxonomic scope" value="Bacteria"/>
</dbReference>
<evidence type="ECO:0000256" key="2">
    <source>
        <dbReference type="ARBA" id="ARBA00022980"/>
    </source>
</evidence>
<comment type="function">
    <text evidence="5">One of the proteins that surrounds the polypeptide exit tunnel on the outside of the subunit.</text>
</comment>
<reference evidence="9" key="1">
    <citation type="submission" date="2006-03" db="EMBL/GenBank/DDBJ databases">
        <title>Complete genome sequence of Gemmatimonas aurantiaca T-27 that represents a novel phylum Gemmatimonadetes.</title>
        <authorList>
            <person name="Takasaki K."/>
            <person name="Ichikawa N."/>
            <person name="Miura H."/>
            <person name="Matsushita S."/>
            <person name="Watanabe Y."/>
            <person name="Oguchi A."/>
            <person name="Ankai A."/>
            <person name="Yashiro I."/>
            <person name="Takahashi M."/>
            <person name="Terui Y."/>
            <person name="Fukui S."/>
            <person name="Yokoyama H."/>
            <person name="Tanikawa S."/>
            <person name="Hanada S."/>
            <person name="Kamagata Y."/>
            <person name="Fujita N."/>
        </authorList>
    </citation>
    <scope>NUCLEOTIDE SEQUENCE [LARGE SCALE GENOMIC DNA]</scope>
    <source>
        <strain evidence="9">T-27 / DSM 14586 / JCM 11422 / NBRC 100505</strain>
    </source>
</reference>
<evidence type="ECO:0000259" key="7">
    <source>
        <dbReference type="SMART" id="SM00739"/>
    </source>
</evidence>
<dbReference type="STRING" id="379066.GAU_0884"/>
<dbReference type="GO" id="GO:1990904">
    <property type="term" value="C:ribonucleoprotein complex"/>
    <property type="evidence" value="ECO:0007669"/>
    <property type="project" value="UniProtKB-KW"/>
</dbReference>
<protein>
    <recommendedName>
        <fullName evidence="4 5">Large ribosomal subunit protein uL24</fullName>
    </recommendedName>
</protein>
<dbReference type="Gene3D" id="2.30.30.30">
    <property type="match status" value="1"/>
</dbReference>
<dbReference type="GO" id="GO:0005840">
    <property type="term" value="C:ribosome"/>
    <property type="evidence" value="ECO:0007669"/>
    <property type="project" value="UniProtKB-KW"/>
</dbReference>
<evidence type="ECO:0000313" key="8">
    <source>
        <dbReference type="EMBL" id="BAH37926.1"/>
    </source>
</evidence>
<dbReference type="InterPro" id="IPR014722">
    <property type="entry name" value="Rib_uL2_dom2"/>
</dbReference>
<dbReference type="KEGG" id="gau:GAU_0884"/>
<dbReference type="InterPro" id="IPR003256">
    <property type="entry name" value="Ribosomal_uL24"/>
</dbReference>
<keyword evidence="5" id="KW-0699">rRNA-binding</keyword>
<evidence type="ECO:0000256" key="1">
    <source>
        <dbReference type="ARBA" id="ARBA00010618"/>
    </source>
</evidence>
<dbReference type="EMBL" id="AP009153">
    <property type="protein sequence ID" value="BAH37926.1"/>
    <property type="molecule type" value="Genomic_DNA"/>
</dbReference>
<comment type="similarity">
    <text evidence="1 5 6">Belongs to the universal ribosomal protein uL24 family.</text>
</comment>
<dbReference type="CDD" id="cd06089">
    <property type="entry name" value="KOW_RPL26"/>
    <property type="match status" value="1"/>
</dbReference>
<comment type="subunit">
    <text evidence="5">Part of the 50S ribosomal subunit.</text>
</comment>
<evidence type="ECO:0000256" key="3">
    <source>
        <dbReference type="ARBA" id="ARBA00023274"/>
    </source>
</evidence>
<name>C1A6R6_GEMAT</name>
<dbReference type="InterPro" id="IPR041988">
    <property type="entry name" value="Ribosomal_uL24_KOW"/>
</dbReference>
<evidence type="ECO:0000313" key="9">
    <source>
        <dbReference type="Proteomes" id="UP000002209"/>
    </source>
</evidence>
<evidence type="ECO:0000256" key="6">
    <source>
        <dbReference type="RuleBase" id="RU003477"/>
    </source>
</evidence>
<dbReference type="PROSITE" id="PS01108">
    <property type="entry name" value="RIBOSOMAL_L24"/>
    <property type="match status" value="1"/>
</dbReference>
<dbReference type="InterPro" id="IPR057264">
    <property type="entry name" value="Ribosomal_uL24_C"/>
</dbReference>
<dbReference type="PANTHER" id="PTHR12903">
    <property type="entry name" value="MITOCHONDRIAL RIBOSOMAL PROTEIN L24"/>
    <property type="match status" value="1"/>
</dbReference>
<dbReference type="GO" id="GO:0006412">
    <property type="term" value="P:translation"/>
    <property type="evidence" value="ECO:0007669"/>
    <property type="project" value="UniProtKB-UniRule"/>
</dbReference>
<dbReference type="AlphaFoldDB" id="C1A6R6"/>
<evidence type="ECO:0000256" key="4">
    <source>
        <dbReference type="ARBA" id="ARBA00035206"/>
    </source>
</evidence>
<accession>C1A6R6</accession>
<evidence type="ECO:0000256" key="5">
    <source>
        <dbReference type="HAMAP-Rule" id="MF_01326"/>
    </source>
</evidence>
<dbReference type="InterPro" id="IPR005824">
    <property type="entry name" value="KOW"/>
</dbReference>
<dbReference type="InterPro" id="IPR008991">
    <property type="entry name" value="Translation_prot_SH3-like_sf"/>
</dbReference>
<dbReference type="HAMAP" id="MF_01326_B">
    <property type="entry name" value="Ribosomal_uL24_B"/>
    <property type="match status" value="1"/>
</dbReference>
<dbReference type="SUPFAM" id="SSF50104">
    <property type="entry name" value="Translation proteins SH3-like domain"/>
    <property type="match status" value="1"/>
</dbReference>
<dbReference type="GO" id="GO:0003735">
    <property type="term" value="F:structural constituent of ribosome"/>
    <property type="evidence" value="ECO:0007669"/>
    <property type="project" value="InterPro"/>
</dbReference>